<protein>
    <recommendedName>
        <fullName evidence="6">F-box domain-containing protein</fullName>
    </recommendedName>
</protein>
<dbReference type="PANTHER" id="PTHR31639">
    <property type="entry name" value="F-BOX PROTEIN-LIKE"/>
    <property type="match status" value="1"/>
</dbReference>
<dbReference type="EMBL" id="CACSLK010031421">
    <property type="protein sequence ID" value="CAA0839316.1"/>
    <property type="molecule type" value="Genomic_DNA"/>
</dbReference>
<proteinExistence type="predicted"/>
<dbReference type="Gene3D" id="3.80.10.10">
    <property type="entry name" value="Ribonuclease Inhibitor"/>
    <property type="match status" value="1"/>
</dbReference>
<feature type="region of interest" description="Disordered" evidence="1">
    <location>
        <begin position="1"/>
        <end position="20"/>
    </location>
</feature>
<evidence type="ECO:0000259" key="2">
    <source>
        <dbReference type="Pfam" id="PF00646"/>
    </source>
</evidence>
<keyword evidence="5" id="KW-1185">Reference proteome</keyword>
<sequence>MEAHHPSKRRNTSSNSTRDRISHLPQPILHQVLCFLSQEHAVQTSALSKSWRDLGCTRPKIDFRYYSFKGNHDKFVLALDKTLQGYHDRGLSVQEFLVDFDPKSIPLLQKWIPLLNMGVKRFRLVSHREVFDIPSVVFEAENLEELRLANCRIHYPDKLLSKHLRRFSLFHVDIGVETLQKIMSGCPSMEHVVIEACEGLTTVKACNNNLKRFKYNDCPMNDAVTIDIDAPSLESITIVGHSRWFHYRKSFPHLKTVRLHYVVLSPRNFDMFSVDFCCLEELEMQCCSGLEEFQLSSRSIKRLSFGVEGPTKAVLHLPNILCLRLYCYDFPSISLTTDSSEWRSEIYLSYVYPNEDNEAASLFDKLHELHRSLGHSRFSLHMEDFPEDLAFSYEGLGELPVIESLTVVHSSRLPLLEAFLNLFFGNLRPRYVEQFVYAVPEYKNKPHPFDLYVDEIMAEEYGGNNEVIDSHTVPVTKKYGGVNELVDRLCDIFLMENERENCFWRQDLEAVSVEASDENGERWRPLQGANISEWGLPNDVDQQIRFRLKWRD</sequence>
<dbReference type="InterPro" id="IPR001810">
    <property type="entry name" value="F-box_dom"/>
</dbReference>
<dbReference type="Gene3D" id="1.20.1280.50">
    <property type="match status" value="1"/>
</dbReference>
<dbReference type="SUPFAM" id="SSF52047">
    <property type="entry name" value="RNI-like"/>
    <property type="match status" value="1"/>
</dbReference>
<gene>
    <name evidence="4" type="ORF">SHERM_05885</name>
</gene>
<evidence type="ECO:0008006" key="6">
    <source>
        <dbReference type="Google" id="ProtNLM"/>
    </source>
</evidence>
<evidence type="ECO:0000259" key="3">
    <source>
        <dbReference type="Pfam" id="PF24758"/>
    </source>
</evidence>
<accession>A0A9N7RPQ3</accession>
<feature type="compositionally biased region" description="Basic residues" evidence="1">
    <location>
        <begin position="1"/>
        <end position="11"/>
    </location>
</feature>
<feature type="domain" description="F-box/LRR-repeat protein 15/At3g58940/PEG3-like LRR" evidence="3">
    <location>
        <begin position="117"/>
        <end position="241"/>
    </location>
</feature>
<dbReference type="InterPro" id="IPR032675">
    <property type="entry name" value="LRR_dom_sf"/>
</dbReference>
<comment type="caution">
    <text evidence="4">The sequence shown here is derived from an EMBL/GenBank/DDBJ whole genome shotgun (WGS) entry which is preliminary data.</text>
</comment>
<feature type="domain" description="F-box" evidence="2">
    <location>
        <begin position="21"/>
        <end position="54"/>
    </location>
</feature>
<reference evidence="4" key="1">
    <citation type="submission" date="2019-12" db="EMBL/GenBank/DDBJ databases">
        <authorList>
            <person name="Scholes J."/>
        </authorList>
    </citation>
    <scope>NUCLEOTIDE SEQUENCE</scope>
</reference>
<dbReference type="Pfam" id="PF24758">
    <property type="entry name" value="LRR_At5g56370"/>
    <property type="match status" value="1"/>
</dbReference>
<evidence type="ECO:0000313" key="4">
    <source>
        <dbReference type="EMBL" id="CAA0839316.1"/>
    </source>
</evidence>
<organism evidence="4 5">
    <name type="scientific">Striga hermonthica</name>
    <name type="common">Purple witchweed</name>
    <name type="synonym">Buchnera hermonthica</name>
    <dbReference type="NCBI Taxonomy" id="68872"/>
    <lineage>
        <taxon>Eukaryota</taxon>
        <taxon>Viridiplantae</taxon>
        <taxon>Streptophyta</taxon>
        <taxon>Embryophyta</taxon>
        <taxon>Tracheophyta</taxon>
        <taxon>Spermatophyta</taxon>
        <taxon>Magnoliopsida</taxon>
        <taxon>eudicotyledons</taxon>
        <taxon>Gunneridae</taxon>
        <taxon>Pentapetalae</taxon>
        <taxon>asterids</taxon>
        <taxon>lamiids</taxon>
        <taxon>Lamiales</taxon>
        <taxon>Orobanchaceae</taxon>
        <taxon>Buchnereae</taxon>
        <taxon>Striga</taxon>
    </lineage>
</organism>
<dbReference type="PANTHER" id="PTHR31639:SF42">
    <property type="entry name" value="OS02G0160200 PROTEIN"/>
    <property type="match status" value="1"/>
</dbReference>
<dbReference type="InterPro" id="IPR036047">
    <property type="entry name" value="F-box-like_dom_sf"/>
</dbReference>
<dbReference type="SUPFAM" id="SSF81383">
    <property type="entry name" value="F-box domain"/>
    <property type="match status" value="1"/>
</dbReference>
<dbReference type="OrthoDB" id="612216at2759"/>
<dbReference type="AlphaFoldDB" id="A0A9N7RPQ3"/>
<name>A0A9N7RPQ3_STRHE</name>
<evidence type="ECO:0000313" key="5">
    <source>
        <dbReference type="Proteomes" id="UP001153555"/>
    </source>
</evidence>
<dbReference type="InterPro" id="IPR055411">
    <property type="entry name" value="LRR_FXL15/At3g58940/PEG3-like"/>
</dbReference>
<dbReference type="Proteomes" id="UP001153555">
    <property type="component" value="Unassembled WGS sequence"/>
</dbReference>
<evidence type="ECO:0000256" key="1">
    <source>
        <dbReference type="SAM" id="MobiDB-lite"/>
    </source>
</evidence>
<dbReference type="Pfam" id="PF00646">
    <property type="entry name" value="F-box"/>
    <property type="match status" value="1"/>
</dbReference>